<gene>
    <name evidence="16" type="primary">dnaG</name>
    <name evidence="16" type="ORF">SCFA_430018</name>
</gene>
<dbReference type="SMART" id="SM00493">
    <property type="entry name" value="TOPRIM"/>
    <property type="match status" value="1"/>
</dbReference>
<dbReference type="Gene3D" id="3.40.1360.10">
    <property type="match status" value="1"/>
</dbReference>
<evidence type="ECO:0000256" key="11">
    <source>
        <dbReference type="ARBA" id="ARBA00023125"/>
    </source>
</evidence>
<dbReference type="SUPFAM" id="SSF56731">
    <property type="entry name" value="DNA primase core"/>
    <property type="match status" value="1"/>
</dbReference>
<dbReference type="GO" id="GO:0006269">
    <property type="term" value="P:DNA replication, synthesis of primer"/>
    <property type="evidence" value="ECO:0007669"/>
    <property type="project" value="UniProtKB-KW"/>
</dbReference>
<keyword evidence="6" id="KW-0235">DNA replication</keyword>
<dbReference type="Gene3D" id="3.90.580.10">
    <property type="entry name" value="Zinc finger, CHC2-type domain"/>
    <property type="match status" value="1"/>
</dbReference>
<dbReference type="InterPro" id="IPR002694">
    <property type="entry name" value="Znf_CHC2"/>
</dbReference>
<organism evidence="16">
    <name type="scientific">anaerobic digester metagenome</name>
    <dbReference type="NCBI Taxonomy" id="1263854"/>
    <lineage>
        <taxon>unclassified sequences</taxon>
        <taxon>metagenomes</taxon>
        <taxon>ecological metagenomes</taxon>
    </lineage>
</organism>
<dbReference type="HAMAP" id="MF_00974">
    <property type="entry name" value="DNA_primase_DnaG"/>
    <property type="match status" value="1"/>
</dbReference>
<dbReference type="Pfam" id="PF13155">
    <property type="entry name" value="Toprim_2"/>
    <property type="match status" value="1"/>
</dbReference>
<dbReference type="PIRSF" id="PIRSF002811">
    <property type="entry name" value="DnaG"/>
    <property type="match status" value="1"/>
</dbReference>
<dbReference type="GO" id="GO:0003677">
    <property type="term" value="F:DNA binding"/>
    <property type="evidence" value="ECO:0007669"/>
    <property type="project" value="UniProtKB-KW"/>
</dbReference>
<evidence type="ECO:0000256" key="13">
    <source>
        <dbReference type="SAM" id="Coils"/>
    </source>
</evidence>
<dbReference type="GO" id="GO:0000428">
    <property type="term" value="C:DNA-directed RNA polymerase complex"/>
    <property type="evidence" value="ECO:0007669"/>
    <property type="project" value="UniProtKB-KW"/>
</dbReference>
<evidence type="ECO:0000256" key="14">
    <source>
        <dbReference type="SAM" id="MobiDB-lite"/>
    </source>
</evidence>
<dbReference type="AlphaFoldDB" id="A0A485M1R7"/>
<proteinExistence type="inferred from homology"/>
<keyword evidence="9" id="KW-0862">Zinc</keyword>
<comment type="cofactor">
    <cofactor evidence="1">
        <name>Zn(2+)</name>
        <dbReference type="ChEBI" id="CHEBI:29105"/>
    </cofactor>
</comment>
<keyword evidence="8" id="KW-0863">Zinc-finger</keyword>
<evidence type="ECO:0000256" key="9">
    <source>
        <dbReference type="ARBA" id="ARBA00022833"/>
    </source>
</evidence>
<keyword evidence="2" id="KW-0240">DNA-directed RNA polymerase</keyword>
<keyword evidence="10" id="KW-0460">Magnesium</keyword>
<dbReference type="EC" id="2.7.7.-" evidence="16"/>
<protein>
    <submittedName>
        <fullName evidence="16">DNA primase</fullName>
        <ecNumber evidence="16">2.7.7.-</ecNumber>
    </submittedName>
</protein>
<dbReference type="NCBIfam" id="TIGR01391">
    <property type="entry name" value="dnaG"/>
    <property type="match status" value="1"/>
</dbReference>
<dbReference type="InterPro" id="IPR006295">
    <property type="entry name" value="DNA_primase_DnaG"/>
</dbReference>
<feature type="coiled-coil region" evidence="13">
    <location>
        <begin position="525"/>
        <end position="552"/>
    </location>
</feature>
<evidence type="ECO:0000256" key="12">
    <source>
        <dbReference type="ARBA" id="ARBA00023163"/>
    </source>
</evidence>
<evidence type="ECO:0000256" key="10">
    <source>
        <dbReference type="ARBA" id="ARBA00022842"/>
    </source>
</evidence>
<reference evidence="16" key="1">
    <citation type="submission" date="2019-03" db="EMBL/GenBank/DDBJ databases">
        <authorList>
            <person name="Hao L."/>
        </authorList>
    </citation>
    <scope>NUCLEOTIDE SEQUENCE</scope>
</reference>
<dbReference type="FunFam" id="3.90.980.10:FF:000001">
    <property type="entry name" value="DNA primase"/>
    <property type="match status" value="1"/>
</dbReference>
<dbReference type="Gene3D" id="1.20.50.20">
    <property type="entry name" value="DnaG, RNA polymerase domain, helical bundle"/>
    <property type="match status" value="1"/>
</dbReference>
<dbReference type="InterPro" id="IPR019475">
    <property type="entry name" value="DNA_primase_DnaB-bd"/>
</dbReference>
<keyword evidence="5 16" id="KW-0548">Nucleotidyltransferase</keyword>
<evidence type="ECO:0000256" key="7">
    <source>
        <dbReference type="ARBA" id="ARBA00022723"/>
    </source>
</evidence>
<evidence type="ECO:0000256" key="8">
    <source>
        <dbReference type="ARBA" id="ARBA00022771"/>
    </source>
</evidence>
<dbReference type="InterPro" id="IPR013264">
    <property type="entry name" value="DNAG_N"/>
</dbReference>
<feature type="domain" description="Toprim" evidence="15">
    <location>
        <begin position="249"/>
        <end position="328"/>
    </location>
</feature>
<keyword evidence="7" id="KW-0479">Metal-binding</keyword>
<evidence type="ECO:0000313" key="16">
    <source>
        <dbReference type="EMBL" id="VFU15633.1"/>
    </source>
</evidence>
<evidence type="ECO:0000256" key="6">
    <source>
        <dbReference type="ARBA" id="ARBA00022705"/>
    </source>
</evidence>
<evidence type="ECO:0000256" key="1">
    <source>
        <dbReference type="ARBA" id="ARBA00001947"/>
    </source>
</evidence>
<keyword evidence="4 16" id="KW-0808">Transferase</keyword>
<dbReference type="PROSITE" id="PS50880">
    <property type="entry name" value="TOPRIM"/>
    <property type="match status" value="1"/>
</dbReference>
<dbReference type="FunFam" id="3.90.580.10:FF:000001">
    <property type="entry name" value="DNA primase"/>
    <property type="match status" value="1"/>
</dbReference>
<keyword evidence="13" id="KW-0175">Coiled coil</keyword>
<dbReference type="InterPro" id="IPR050219">
    <property type="entry name" value="DnaG_primase"/>
</dbReference>
<dbReference type="InterPro" id="IPR006171">
    <property type="entry name" value="TOPRIM_dom"/>
</dbReference>
<dbReference type="Gene3D" id="3.90.980.10">
    <property type="entry name" value="DNA primase, catalytic core, N-terminal domain"/>
    <property type="match status" value="1"/>
</dbReference>
<dbReference type="GO" id="GO:0005737">
    <property type="term" value="C:cytoplasm"/>
    <property type="evidence" value="ECO:0007669"/>
    <property type="project" value="TreeGrafter"/>
</dbReference>
<name>A0A485M1R7_9ZZZZ</name>
<dbReference type="PANTHER" id="PTHR30313">
    <property type="entry name" value="DNA PRIMASE"/>
    <property type="match status" value="1"/>
</dbReference>
<accession>A0A485M1R7</accession>
<evidence type="ECO:0000256" key="5">
    <source>
        <dbReference type="ARBA" id="ARBA00022695"/>
    </source>
</evidence>
<keyword evidence="12" id="KW-0804">Transcription</keyword>
<dbReference type="InterPro" id="IPR037068">
    <property type="entry name" value="DNA_primase_core_N_sf"/>
</dbReference>
<dbReference type="GO" id="GO:0003899">
    <property type="term" value="F:DNA-directed RNA polymerase activity"/>
    <property type="evidence" value="ECO:0007669"/>
    <property type="project" value="InterPro"/>
</dbReference>
<evidence type="ECO:0000259" key="15">
    <source>
        <dbReference type="PROSITE" id="PS50880"/>
    </source>
</evidence>
<evidence type="ECO:0000256" key="4">
    <source>
        <dbReference type="ARBA" id="ARBA00022679"/>
    </source>
</evidence>
<dbReference type="GO" id="GO:0008270">
    <property type="term" value="F:zinc ion binding"/>
    <property type="evidence" value="ECO:0007669"/>
    <property type="project" value="UniProtKB-KW"/>
</dbReference>
<dbReference type="EMBL" id="CAADRM010000107">
    <property type="protein sequence ID" value="VFU15633.1"/>
    <property type="molecule type" value="Genomic_DNA"/>
</dbReference>
<keyword evidence="11" id="KW-0238">DNA-binding</keyword>
<dbReference type="PANTHER" id="PTHR30313:SF2">
    <property type="entry name" value="DNA PRIMASE"/>
    <property type="match status" value="1"/>
</dbReference>
<sequence>MDRADVEKIKGSIDIVPVISGYVNLKKRGRTYVGLCPFHIEKTPSFHVDSARQTYKCFGCGKGGDVFSFLMEIKGISFPDALQELALKAGITLEKPGRQQSSEKRKLYEANRLALMFYRDMLSSSRGEGAMSYLKERGLSQETIDAFELGYAPDSWDSLLRFFRSRGVSPEVGARCGLFIERDSGGHYDRFRNRVIFPIRDISSEVIGFGARILGPGEPKYLNTPESAIFKKRKVLYNLHRVKGLIRNTGAAVVEGYMDVVSLSNAGFREAVATLGTALSEDHVQLLSRFTDKIHLVFDGDAAGRNAMVRAVEPFLGFDLVPRAVLLPDGKDPDDVVRTDRELWGELLAGAPSLWDFIFDESFSTRDSSKLEDKKSLMKELVPVISRVRDPLFRELLVQRLSLRLGVSQEVVAREMKQGEGDGRSAAPSRNTSGGRRTVEELMMRLMLFDDRAIRMVKLFGFAGEFKDNDLSALVRYLIDHGKEGLDAPECPDRIRHMASRIMADGEFPGDPTKALIDMGCRFKSRAIDADIERIQQELIQAEENGDRAKRNSLLVERQNKVNERKHIRAYVMEVLQRI</sequence>
<evidence type="ECO:0000256" key="2">
    <source>
        <dbReference type="ARBA" id="ARBA00022478"/>
    </source>
</evidence>
<evidence type="ECO:0000256" key="3">
    <source>
        <dbReference type="ARBA" id="ARBA00022515"/>
    </source>
</evidence>
<dbReference type="InterPro" id="IPR036977">
    <property type="entry name" value="DNA_primase_Znf_CHC2"/>
</dbReference>
<dbReference type="GO" id="GO:1990077">
    <property type="term" value="C:primosome complex"/>
    <property type="evidence" value="ECO:0007669"/>
    <property type="project" value="UniProtKB-KW"/>
</dbReference>
<dbReference type="SMART" id="SM00400">
    <property type="entry name" value="ZnF_CHCC"/>
    <property type="match status" value="1"/>
</dbReference>
<dbReference type="InterPro" id="IPR030846">
    <property type="entry name" value="DnaG_bac"/>
</dbReference>
<dbReference type="CDD" id="cd03364">
    <property type="entry name" value="TOPRIM_DnaG_primases"/>
    <property type="match status" value="1"/>
</dbReference>
<keyword evidence="3" id="KW-0639">Primosome</keyword>
<dbReference type="Pfam" id="PF08275">
    <property type="entry name" value="DNAG_N"/>
    <property type="match status" value="1"/>
</dbReference>
<dbReference type="Pfam" id="PF01807">
    <property type="entry name" value="Zn_ribbon_DnaG"/>
    <property type="match status" value="1"/>
</dbReference>
<dbReference type="InterPro" id="IPR034151">
    <property type="entry name" value="TOPRIM_DnaG_bac"/>
</dbReference>
<dbReference type="SUPFAM" id="SSF57783">
    <property type="entry name" value="Zinc beta-ribbon"/>
    <property type="match status" value="1"/>
</dbReference>
<feature type="region of interest" description="Disordered" evidence="14">
    <location>
        <begin position="416"/>
        <end position="435"/>
    </location>
</feature>
<dbReference type="Pfam" id="PF10410">
    <property type="entry name" value="DnaB_bind"/>
    <property type="match status" value="1"/>
</dbReference>